<protein>
    <submittedName>
        <fullName evidence="1">YncE family protein</fullName>
    </submittedName>
</protein>
<organism evidence="1 2">
    <name type="scientific">Williamsia deligens</name>
    <dbReference type="NCBI Taxonomy" id="321325"/>
    <lineage>
        <taxon>Bacteria</taxon>
        <taxon>Bacillati</taxon>
        <taxon>Actinomycetota</taxon>
        <taxon>Actinomycetes</taxon>
        <taxon>Mycobacteriales</taxon>
        <taxon>Nocardiaceae</taxon>
        <taxon>Williamsia</taxon>
    </lineage>
</organism>
<dbReference type="PANTHER" id="PTHR47197">
    <property type="entry name" value="PROTEIN NIRF"/>
    <property type="match status" value="1"/>
</dbReference>
<reference evidence="2" key="1">
    <citation type="journal article" date="2019" name="Int. J. Syst. Evol. Microbiol.">
        <title>The Global Catalogue of Microorganisms (GCM) 10K type strain sequencing project: providing services to taxonomists for standard genome sequencing and annotation.</title>
        <authorList>
            <consortium name="The Broad Institute Genomics Platform"/>
            <consortium name="The Broad Institute Genome Sequencing Center for Infectious Disease"/>
            <person name="Wu L."/>
            <person name="Ma J."/>
        </authorList>
    </citation>
    <scope>NUCLEOTIDE SEQUENCE [LARGE SCALE GENOMIC DNA]</scope>
    <source>
        <strain evidence="2">CCUG 50873</strain>
    </source>
</reference>
<dbReference type="Gene3D" id="2.130.10.10">
    <property type="entry name" value="YVTN repeat-like/Quinoprotein amine dehydrogenase"/>
    <property type="match status" value="2"/>
</dbReference>
<evidence type="ECO:0000313" key="1">
    <source>
        <dbReference type="EMBL" id="MFD0926452.1"/>
    </source>
</evidence>
<dbReference type="PANTHER" id="PTHR47197:SF3">
    <property type="entry name" value="DIHYDRO-HEME D1 DEHYDROGENASE"/>
    <property type="match status" value="1"/>
</dbReference>
<dbReference type="Pfam" id="PF17963">
    <property type="entry name" value="Big_9"/>
    <property type="match status" value="1"/>
</dbReference>
<dbReference type="RefSeq" id="WP_253645674.1">
    <property type="nucleotide sequence ID" value="NZ_BAAAMO010000002.1"/>
</dbReference>
<keyword evidence="2" id="KW-1185">Reference proteome</keyword>
<sequence>MHNEVMAFGGLNPSAAAVTAPAPLTTSFSLVSAPDAIPVPTAGPVPRARWSARRRQRDAVPVARRVPAIGGVRGRITTGTDDGTTLTVTSVPHRGTVTVSDGGEFTYLPWSVERTRVRPGRPVVDVFRAVVDDDRDRRSAVAVAAVVTSASCPWPLAYTANAIGSTTVTVDEHPRGVALSADGAVLYTLSSTASSLTAIDTGTMTVLGSLSLIGRPTDLAHDHSTGRLYVTLTALDLVEIVDMRTFEVVDAIGVDRPRAIAVVPGRAVLIATVGGDLVAVSVVTHDVLAVTAGCGLPRTVRVTADGRTAVVLDESGTDARLHRVRSPLADPHRAGVFRADGFVFDVALTADGTRAHLVEDGTRSLMTVDVATMTSVAATPLESFHTGVAVSTDGRWVYVCGAFDDCVRLVDTETGAVVSSVETGEFARDVAIGTDGRAYVTSSAGVSVVGGALCGSIVADDRTPCRFTLTAAPAHGTVEVTEDGAFVYVPSRPLVDGDSFTVSVEDGRHAPVAAIIPVITGLPGTC</sequence>
<dbReference type="InterPro" id="IPR011044">
    <property type="entry name" value="Quino_amine_DH_bsu"/>
</dbReference>
<gene>
    <name evidence="1" type="ORF">ACFQ04_11980</name>
</gene>
<comment type="caution">
    <text evidence="1">The sequence shown here is derived from an EMBL/GenBank/DDBJ whole genome shotgun (WGS) entry which is preliminary data.</text>
</comment>
<dbReference type="InterPro" id="IPR015943">
    <property type="entry name" value="WD40/YVTN_repeat-like_dom_sf"/>
</dbReference>
<name>A0ABW3G8R1_9NOCA</name>
<evidence type="ECO:0000313" key="2">
    <source>
        <dbReference type="Proteomes" id="UP001597068"/>
    </source>
</evidence>
<dbReference type="Proteomes" id="UP001597068">
    <property type="component" value="Unassembled WGS sequence"/>
</dbReference>
<accession>A0ABW3G8R1</accession>
<dbReference type="SUPFAM" id="SSF50969">
    <property type="entry name" value="YVTN repeat-like/Quinoprotein amine dehydrogenase"/>
    <property type="match status" value="1"/>
</dbReference>
<dbReference type="EMBL" id="JBHTIL010000001">
    <property type="protein sequence ID" value="MFD0926452.1"/>
    <property type="molecule type" value="Genomic_DNA"/>
</dbReference>
<proteinExistence type="predicted"/>
<dbReference type="InterPro" id="IPR051200">
    <property type="entry name" value="Host-pathogen_enzymatic-act"/>
</dbReference>